<dbReference type="GeneID" id="15803506"/>
<sequence length="256" mass="28912">MHAVLILQVLLITLPFKNTAAEPSGKKRIPVSLDISGHVPARIRALSSTEFPGGIHYTAIHGCSNTHIVGTVSDAGEHIIGSDPDAMSRYVLVVYKEDGSKYVRVTTRYRRNSHIFQTKIMEFKTIPLDPHYAQVHRLSVELNIMDNTHNRYIKVETVDDPNGRPSNIKKFTIKKNVFDQVIIGVVRYGKHQIDDKTFGLVSKKVIWNGNTDYPKISIESLHKNGSQYKIDYVPCEELTKGFCIAKMEKRLLNLIG</sequence>
<feature type="chain" id="PRO_5003939296" evidence="1">
    <location>
        <begin position="22"/>
        <end position="256"/>
    </location>
</feature>
<dbReference type="VEuPathDB" id="PiroplasmaDB:BEWA_029050"/>
<evidence type="ECO:0000313" key="3">
    <source>
        <dbReference type="Proteomes" id="UP000031512"/>
    </source>
</evidence>
<protein>
    <submittedName>
        <fullName evidence="2">Signal peptide-containing protein</fullName>
    </submittedName>
</protein>
<dbReference type="KEGG" id="beq:BEWA_029050"/>
<gene>
    <name evidence="2" type="ORF">BEWA_029050</name>
</gene>
<evidence type="ECO:0000256" key="1">
    <source>
        <dbReference type="SAM" id="SignalP"/>
    </source>
</evidence>
<reference evidence="2 3" key="1">
    <citation type="journal article" date="2012" name="BMC Genomics">
        <title>Comparative genomic analysis and phylogenetic position of Theileria equi.</title>
        <authorList>
            <person name="Kappmeyer L.S."/>
            <person name="Thiagarajan M."/>
            <person name="Herndon D.R."/>
            <person name="Ramsay J.D."/>
            <person name="Caler E."/>
            <person name="Djikeng A."/>
            <person name="Gillespie J.J."/>
            <person name="Lau A.O."/>
            <person name="Roalson E.H."/>
            <person name="Silva J.C."/>
            <person name="Silva M.G."/>
            <person name="Suarez C.E."/>
            <person name="Ueti M.W."/>
            <person name="Nene V.M."/>
            <person name="Mealey R.H."/>
            <person name="Knowles D.P."/>
            <person name="Brayton K.A."/>
        </authorList>
    </citation>
    <scope>NUCLEOTIDE SEQUENCE [LARGE SCALE GENOMIC DNA]</scope>
    <source>
        <strain evidence="2 3">WA</strain>
    </source>
</reference>
<organism evidence="2 3">
    <name type="scientific">Theileria equi strain WA</name>
    <dbReference type="NCBI Taxonomy" id="1537102"/>
    <lineage>
        <taxon>Eukaryota</taxon>
        <taxon>Sar</taxon>
        <taxon>Alveolata</taxon>
        <taxon>Apicomplexa</taxon>
        <taxon>Aconoidasida</taxon>
        <taxon>Piroplasmida</taxon>
        <taxon>Theileriidae</taxon>
        <taxon>Theileria</taxon>
    </lineage>
</organism>
<keyword evidence="1" id="KW-0732">Signal</keyword>
<keyword evidence="3" id="KW-1185">Reference proteome</keyword>
<dbReference type="Proteomes" id="UP000031512">
    <property type="component" value="Chromosome 1"/>
</dbReference>
<name>L0AWX2_THEEQ</name>
<dbReference type="RefSeq" id="XP_004829721.1">
    <property type="nucleotide sequence ID" value="XM_004829664.1"/>
</dbReference>
<proteinExistence type="predicted"/>
<dbReference type="AlphaFoldDB" id="L0AWX2"/>
<dbReference type="EMBL" id="CP001669">
    <property type="protein sequence ID" value="AFZ80055.1"/>
    <property type="molecule type" value="Genomic_DNA"/>
</dbReference>
<accession>L0AWX2</accession>
<evidence type="ECO:0000313" key="2">
    <source>
        <dbReference type="EMBL" id="AFZ80055.1"/>
    </source>
</evidence>
<feature type="signal peptide" evidence="1">
    <location>
        <begin position="1"/>
        <end position="21"/>
    </location>
</feature>